<evidence type="ECO:0000313" key="2">
    <source>
        <dbReference type="EMBL" id="KAB2932382.1"/>
    </source>
</evidence>
<keyword evidence="1" id="KW-0812">Transmembrane</keyword>
<comment type="caution">
    <text evidence="2">The sequence shown here is derived from an EMBL/GenBank/DDBJ whole genome shotgun (WGS) entry which is preliminary data.</text>
</comment>
<feature type="transmembrane region" description="Helical" evidence="1">
    <location>
        <begin position="123"/>
        <end position="146"/>
    </location>
</feature>
<evidence type="ECO:0000256" key="1">
    <source>
        <dbReference type="SAM" id="Phobius"/>
    </source>
</evidence>
<sequence length="233" mass="26685">MNQRFELWTPLHLFIVLMTLALCLLFIAWSRKTDAEAARKLGRWIGIILILNYFAYVIYRISTGHWQIRYDLPMELCNWSMIASAIALLTHNRTAAELSYFWVMGGSINGVITPDLPVTFPHVYFFIFFIAHSGLVIAAMYIVAGLKLAPRPGAVWRAFLFSELYFVSAYVISLLLNSNYGYTTAKPAGGSAMDLLPAWPYYLLYMQIIGLVLFCLLYLPFYFRNRSMNIQSA</sequence>
<feature type="transmembrane region" description="Helical" evidence="1">
    <location>
        <begin position="41"/>
        <end position="59"/>
    </location>
</feature>
<evidence type="ECO:0000313" key="3">
    <source>
        <dbReference type="Proteomes" id="UP000460298"/>
    </source>
</evidence>
<dbReference type="InterPro" id="IPR011737">
    <property type="entry name" value="CHP02206_TP0381"/>
</dbReference>
<dbReference type="NCBIfam" id="TIGR02206">
    <property type="entry name" value="intg_mem_TP0381"/>
    <property type="match status" value="1"/>
</dbReference>
<proteinExistence type="predicted"/>
<dbReference type="Pfam" id="PF14808">
    <property type="entry name" value="TMEM164"/>
    <property type="match status" value="1"/>
</dbReference>
<feature type="transmembrane region" description="Helical" evidence="1">
    <location>
        <begin position="158"/>
        <end position="182"/>
    </location>
</feature>
<accession>A0A833LX01</accession>
<organism evidence="2 3">
    <name type="scientific">Leptonema illini</name>
    <dbReference type="NCBI Taxonomy" id="183"/>
    <lineage>
        <taxon>Bacteria</taxon>
        <taxon>Pseudomonadati</taxon>
        <taxon>Spirochaetota</taxon>
        <taxon>Spirochaetia</taxon>
        <taxon>Leptospirales</taxon>
        <taxon>Leptospiraceae</taxon>
        <taxon>Leptonema</taxon>
    </lineage>
</organism>
<reference evidence="2 3" key="1">
    <citation type="submission" date="2019-10" db="EMBL/GenBank/DDBJ databases">
        <title>Extracellular Electron Transfer in a Candidatus Methanoperedens spp. Enrichment Culture.</title>
        <authorList>
            <person name="Berger S."/>
            <person name="Rangel Shaw D."/>
            <person name="Berben T."/>
            <person name="In 'T Zandt M."/>
            <person name="Frank J."/>
            <person name="Reimann J."/>
            <person name="Jetten M.S.M."/>
            <person name="Welte C.U."/>
        </authorList>
    </citation>
    <scope>NUCLEOTIDE SEQUENCE [LARGE SCALE GENOMIC DNA]</scope>
    <source>
        <strain evidence="2">SB12</strain>
    </source>
</reference>
<feature type="transmembrane region" description="Helical" evidence="1">
    <location>
        <begin position="202"/>
        <end position="223"/>
    </location>
</feature>
<protein>
    <submittedName>
        <fullName evidence="2">TIGR02206 family membrane protein</fullName>
    </submittedName>
</protein>
<keyword evidence="1" id="KW-0472">Membrane</keyword>
<feature type="transmembrane region" description="Helical" evidence="1">
    <location>
        <begin position="7"/>
        <end position="29"/>
    </location>
</feature>
<dbReference type="AlphaFoldDB" id="A0A833LX01"/>
<dbReference type="EMBL" id="WBUI01000009">
    <property type="protein sequence ID" value="KAB2932382.1"/>
    <property type="molecule type" value="Genomic_DNA"/>
</dbReference>
<dbReference type="Proteomes" id="UP000460298">
    <property type="component" value="Unassembled WGS sequence"/>
</dbReference>
<keyword evidence="1" id="KW-1133">Transmembrane helix</keyword>
<gene>
    <name evidence="2" type="ORF">F9K24_10665</name>
</gene>
<name>A0A833LX01_9LEPT</name>